<dbReference type="Proteomes" id="UP000204011">
    <property type="component" value="Segment"/>
</dbReference>
<dbReference type="KEGG" id="vg:26795396"/>
<gene>
    <name evidence="2" type="ORF">SEA_DUSK_23</name>
</gene>
<dbReference type="OrthoDB" id="1419at10239"/>
<feature type="domain" description="Gp28/Gp37-like" evidence="1">
    <location>
        <begin position="48"/>
        <end position="529"/>
    </location>
</feature>
<dbReference type="GeneID" id="26795396"/>
<accession>A0A0H4TKU3</accession>
<dbReference type="Pfam" id="PF14594">
    <property type="entry name" value="Sipho_Gp37"/>
    <property type="match status" value="1"/>
</dbReference>
<evidence type="ECO:0000313" key="3">
    <source>
        <dbReference type="Proteomes" id="UP000204011"/>
    </source>
</evidence>
<dbReference type="RefSeq" id="YP_009224291.1">
    <property type="nucleotide sequence ID" value="NC_029079.1"/>
</dbReference>
<dbReference type="InterPro" id="IPR029432">
    <property type="entry name" value="Gp28/Gp37-like_dom"/>
</dbReference>
<sequence length="559" mass="61592">MARVGYEDPANLHARLRADPYNAATAAQMAALAEINPPDDTVVTFYGKTYGIAGVSSDYIEVTAEFPRNAVETATIVLKHSDPMVPHVMKCYEEVVPVTIEIGAMRWSGRVDTFDYAMKDGEYTVTLQCVGDYNWFNKILVWPNWLLPIQVQIPSRAVFIGPAITCLKTMIGEQCLRLQLGMWELVNNLGSGNLDWQAWFGTALMSDGNPLDTLMTPIVVVPTNPLFDTSPWISINGRMDSVATLAEQTLKDLGLHLTASLWLPGDPQPKGLLFPLKKATIVVDVVDRSGVTGPTGTFIDGLIKDVVDLQESVLGKVLAPFLNPGNAYAPEGVNIAPTLGVNFVKPWALFVDHPRGGLTEFHLNGHHPLAHTIIGGGKSPKWLNDLINATMSFFVDIIQIVIGITGVPSGIFDGTFDDILLAFQLIENFDRRKKLGPFGYPEYFVQTGASAYTLDEWFALRSGMWDTRGYHSVQLTFENGYPYTIGKDLFVGGLASFAMLDKLYTDYVEKVVFKDSASARNQVQVFIGDGKAQESPVAKLQRRITGFQEFVQIVTMSNH</sequence>
<reference evidence="2 3" key="1">
    <citation type="submission" date="2015-06" db="EMBL/GenBank/DDBJ databases">
        <authorList>
            <person name="Feeney M.S."/>
            <person name="Mageeney C.M."/>
            <person name="Perl A.L."/>
            <person name="Chen J.E."/>
            <person name="Kelley R.A."/>
            <person name="Taylor D.H."/>
            <person name="Marzillier J.Y."/>
            <person name="Kenna M.A."/>
            <person name="Ware V.C."/>
            <person name="Serrano M.G."/>
            <person name="Buck G."/>
            <person name="Lee V."/>
            <person name="Wang Y."/>
            <person name="Carvalho R."/>
            <person name="Voegtly L."/>
            <person name="Shi R."/>
            <person name="Duckworth R."/>
            <person name="Johnson A."/>
            <person name="Loviza R."/>
            <person name="Walstead R."/>
            <person name="Shah Z."/>
            <person name="Kiflezghi M."/>
            <person name="Wade K."/>
            <person name="Delesalle V.A."/>
            <person name="Bradley K.W."/>
            <person name="Asai D.J."/>
            <person name="Bowman C.A."/>
            <person name="Russell D.A."/>
            <person name="Pope W.H."/>
            <person name="Jacobs-Sera D."/>
            <person name="Hendrix R.W."/>
            <person name="Hatfull G.F."/>
        </authorList>
    </citation>
    <scope>NUCLEOTIDE SEQUENCE [LARGE SCALE GENOMIC DNA]</scope>
</reference>
<proteinExistence type="predicted"/>
<evidence type="ECO:0000313" key="2">
    <source>
        <dbReference type="EMBL" id="AKQ08022.1"/>
    </source>
</evidence>
<evidence type="ECO:0000259" key="1">
    <source>
        <dbReference type="Pfam" id="PF14594"/>
    </source>
</evidence>
<dbReference type="EMBL" id="KT222942">
    <property type="protein sequence ID" value="AKQ08022.1"/>
    <property type="molecule type" value="Genomic_DNA"/>
</dbReference>
<organism evidence="2 3">
    <name type="scientific">Mycobacterium phage Dusk</name>
    <dbReference type="NCBI Taxonomy" id="1679524"/>
    <lineage>
        <taxon>Viruses</taxon>
        <taxon>Duplodnaviria</taxon>
        <taxon>Heunggongvirae</taxon>
        <taxon>Uroviricota</taxon>
        <taxon>Caudoviricetes</taxon>
        <taxon>Kostyavirus</taxon>
        <taxon>Kostyavirus toto</taxon>
    </lineage>
</organism>
<protein>
    <submittedName>
        <fullName evidence="2">Minor tail protein</fullName>
    </submittedName>
</protein>
<name>A0A0H4TKU3_9CAUD</name>